<comment type="caution">
    <text evidence="1">The sequence shown here is derived from an EMBL/GenBank/DDBJ whole genome shotgun (WGS) entry which is preliminary data.</text>
</comment>
<proteinExistence type="predicted"/>
<dbReference type="RefSeq" id="WP_305470943.1">
    <property type="nucleotide sequence ID" value="NZ_JAUYVT010000001.1"/>
</dbReference>
<dbReference type="Proteomes" id="UP001177212">
    <property type="component" value="Unassembled WGS sequence"/>
</dbReference>
<evidence type="ECO:0000313" key="2">
    <source>
        <dbReference type="Proteomes" id="UP001177212"/>
    </source>
</evidence>
<organism evidence="1 2">
    <name type="scientific">Pseudoalteromonas marina</name>
    <dbReference type="NCBI Taxonomy" id="267375"/>
    <lineage>
        <taxon>Bacteria</taxon>
        <taxon>Pseudomonadati</taxon>
        <taxon>Pseudomonadota</taxon>
        <taxon>Gammaproteobacteria</taxon>
        <taxon>Alteromonadales</taxon>
        <taxon>Pseudoalteromonadaceae</taxon>
        <taxon>Pseudoalteromonas</taxon>
    </lineage>
</organism>
<accession>A0ABT9F9B2</accession>
<sequence length="320" mass="36380">MADFIFYCSGTVKTGFGHLSRCLNVARATFALQPCSNIIFFGDFDQFSTQRIKNFGFTVADSGFIFEPHMTVLADSYQFTFEQLFELKKIGLKLCIIDDFDQYNYDFIDLIVNFRFNAEAFCRPTAKHRLGVRYFSFAQELLSLRQSRSQVHFKNSIESILVFIGGNDRFDVATHVVYALDKLFVNKEIILLDQKMPSISLKNNTYQALGFVDDMSAVYKQTDLIINGGGLTKYEAGFCLIPNCAISQTNAQHKDTLELASAHLTFDLGLAEDATVESLTLNIERFLHSDIKLQRATMLKSYFLDSTEQFAQEIIKVSNE</sequence>
<dbReference type="Gene3D" id="3.40.50.2000">
    <property type="entry name" value="Glycogen Phosphorylase B"/>
    <property type="match status" value="1"/>
</dbReference>
<gene>
    <name evidence="1" type="ORF">Q8W34_01880</name>
</gene>
<dbReference type="EMBL" id="JAUYVT010000001">
    <property type="protein sequence ID" value="MDP2563367.1"/>
    <property type="molecule type" value="Genomic_DNA"/>
</dbReference>
<keyword evidence="2" id="KW-1185">Reference proteome</keyword>
<dbReference type="Gene3D" id="3.40.50.11190">
    <property type="match status" value="1"/>
</dbReference>
<evidence type="ECO:0000313" key="1">
    <source>
        <dbReference type="EMBL" id="MDP2563367.1"/>
    </source>
</evidence>
<name>A0ABT9F9B2_9GAMM</name>
<reference evidence="1" key="1">
    <citation type="submission" date="2023-07" db="EMBL/GenBank/DDBJ databases">
        <title>Genome content predicts the carbon catabolic preferences of heterotrophic bacteria.</title>
        <authorList>
            <person name="Gralka M."/>
        </authorList>
    </citation>
    <scope>NUCLEOTIDE SEQUENCE</scope>
    <source>
        <strain evidence="1">4G09</strain>
    </source>
</reference>
<keyword evidence="1" id="KW-0808">Transferase</keyword>
<dbReference type="GO" id="GO:0016740">
    <property type="term" value="F:transferase activity"/>
    <property type="evidence" value="ECO:0007669"/>
    <property type="project" value="UniProtKB-KW"/>
</dbReference>
<protein>
    <submittedName>
        <fullName evidence="1">Glycosyl transferase</fullName>
    </submittedName>
</protein>
<dbReference type="SUPFAM" id="SSF53756">
    <property type="entry name" value="UDP-Glycosyltransferase/glycogen phosphorylase"/>
    <property type="match status" value="1"/>
</dbReference>